<protein>
    <submittedName>
        <fullName evidence="2">Uncharacterized protein</fullName>
    </submittedName>
</protein>
<evidence type="ECO:0000313" key="2">
    <source>
        <dbReference type="EMBL" id="OAY62034.1"/>
    </source>
</evidence>
<keyword evidence="1" id="KW-1133">Transmembrane helix</keyword>
<organism evidence="2">
    <name type="scientific">Manihot esculenta</name>
    <name type="common">Cassava</name>
    <name type="synonym">Jatropha manihot</name>
    <dbReference type="NCBI Taxonomy" id="3983"/>
    <lineage>
        <taxon>Eukaryota</taxon>
        <taxon>Viridiplantae</taxon>
        <taxon>Streptophyta</taxon>
        <taxon>Embryophyta</taxon>
        <taxon>Tracheophyta</taxon>
        <taxon>Spermatophyta</taxon>
        <taxon>Magnoliopsida</taxon>
        <taxon>eudicotyledons</taxon>
        <taxon>Gunneridae</taxon>
        <taxon>Pentapetalae</taxon>
        <taxon>rosids</taxon>
        <taxon>fabids</taxon>
        <taxon>Malpighiales</taxon>
        <taxon>Euphorbiaceae</taxon>
        <taxon>Crotonoideae</taxon>
        <taxon>Manihoteae</taxon>
        <taxon>Manihot</taxon>
    </lineage>
</organism>
<gene>
    <name evidence="2" type="ORF">MANES_01G237300</name>
</gene>
<keyword evidence="1" id="KW-0812">Transmembrane</keyword>
<dbReference type="AlphaFoldDB" id="A0A2C9WNF6"/>
<reference evidence="2" key="1">
    <citation type="submission" date="2016-02" db="EMBL/GenBank/DDBJ databases">
        <title>WGS assembly of Manihot esculenta.</title>
        <authorList>
            <person name="Bredeson J.V."/>
            <person name="Prochnik S.E."/>
            <person name="Lyons J.B."/>
            <person name="Schmutz J."/>
            <person name="Grimwood J."/>
            <person name="Vrebalov J."/>
            <person name="Bart R.S."/>
            <person name="Amuge T."/>
            <person name="Ferguson M.E."/>
            <person name="Green R."/>
            <person name="Putnam N."/>
            <person name="Stites J."/>
            <person name="Rounsley S."/>
            <person name="Rokhsar D.S."/>
        </authorList>
    </citation>
    <scope>NUCLEOTIDE SEQUENCE [LARGE SCALE GENOMIC DNA]</scope>
    <source>
        <tissue evidence="2">Leaf</tissue>
    </source>
</reference>
<keyword evidence="1" id="KW-0472">Membrane</keyword>
<proteinExistence type="predicted"/>
<sequence length="66" mass="7310">MDQEEENIYHLPLFIAGALLGIVAGLLWARERAIINPIVLHADAIKLVLLEMMVGTLLGFPELETL</sequence>
<accession>A0A2C9WNF6</accession>
<name>A0A2C9WNF6_MANES</name>
<dbReference type="EMBL" id="CM004387">
    <property type="protein sequence ID" value="OAY62034.1"/>
    <property type="molecule type" value="Genomic_DNA"/>
</dbReference>
<feature type="transmembrane region" description="Helical" evidence="1">
    <location>
        <begin position="12"/>
        <end position="29"/>
    </location>
</feature>
<evidence type="ECO:0000256" key="1">
    <source>
        <dbReference type="SAM" id="Phobius"/>
    </source>
</evidence>